<evidence type="ECO:0000256" key="6">
    <source>
        <dbReference type="PROSITE-ProRule" id="PRU01091"/>
    </source>
</evidence>
<dbReference type="AlphaFoldDB" id="A0A5N8WQ30"/>
<comment type="caution">
    <text evidence="8">The sequence shown here is derived from an EMBL/GenBank/DDBJ whole genome shotgun (WGS) entry which is preliminary data.</text>
</comment>
<dbReference type="GO" id="GO:0000160">
    <property type="term" value="P:phosphorelay signal transduction system"/>
    <property type="evidence" value="ECO:0007669"/>
    <property type="project" value="UniProtKB-KW"/>
</dbReference>
<evidence type="ECO:0000313" key="9">
    <source>
        <dbReference type="Proteomes" id="UP000373149"/>
    </source>
</evidence>
<keyword evidence="9" id="KW-1185">Reference proteome</keyword>
<dbReference type="SUPFAM" id="SSF46894">
    <property type="entry name" value="C-terminal effector domain of the bipartite response regulators"/>
    <property type="match status" value="1"/>
</dbReference>
<keyword evidence="4 6" id="KW-0238">DNA-binding</keyword>
<dbReference type="Pfam" id="PF00486">
    <property type="entry name" value="Trans_reg_C"/>
    <property type="match status" value="1"/>
</dbReference>
<keyword evidence="2" id="KW-0902">Two-component regulatory system</keyword>
<keyword evidence="5" id="KW-0804">Transcription</keyword>
<evidence type="ECO:0000256" key="4">
    <source>
        <dbReference type="ARBA" id="ARBA00023125"/>
    </source>
</evidence>
<keyword evidence="3" id="KW-0805">Transcription regulation</keyword>
<protein>
    <submittedName>
        <fullName evidence="8">AfsR/SARP family transcriptional regulator</fullName>
    </submittedName>
</protein>
<organism evidence="8 9">
    <name type="scientific">Streptomyces acidicola</name>
    <dbReference type="NCBI Taxonomy" id="2596892"/>
    <lineage>
        <taxon>Bacteria</taxon>
        <taxon>Bacillati</taxon>
        <taxon>Actinomycetota</taxon>
        <taxon>Actinomycetes</taxon>
        <taxon>Kitasatosporales</taxon>
        <taxon>Streptomycetaceae</taxon>
        <taxon>Streptomyces</taxon>
    </lineage>
</organism>
<dbReference type="SMART" id="SM01043">
    <property type="entry name" value="BTAD"/>
    <property type="match status" value="1"/>
</dbReference>
<dbReference type="GO" id="GO:0006355">
    <property type="term" value="P:regulation of DNA-templated transcription"/>
    <property type="evidence" value="ECO:0007669"/>
    <property type="project" value="InterPro"/>
</dbReference>
<dbReference type="EMBL" id="VMNX01000034">
    <property type="protein sequence ID" value="MPY49357.1"/>
    <property type="molecule type" value="Genomic_DNA"/>
</dbReference>
<dbReference type="InterPro" id="IPR005158">
    <property type="entry name" value="BTAD"/>
</dbReference>
<dbReference type="Proteomes" id="UP000373149">
    <property type="component" value="Unassembled WGS sequence"/>
</dbReference>
<dbReference type="Gene3D" id="1.10.10.10">
    <property type="entry name" value="Winged helix-like DNA-binding domain superfamily/Winged helix DNA-binding domain"/>
    <property type="match status" value="1"/>
</dbReference>
<proteinExistence type="inferred from homology"/>
<comment type="similarity">
    <text evidence="1">Belongs to the AfsR/DnrI/RedD regulatory family.</text>
</comment>
<dbReference type="InterPro" id="IPR011990">
    <property type="entry name" value="TPR-like_helical_dom_sf"/>
</dbReference>
<dbReference type="Pfam" id="PF03704">
    <property type="entry name" value="BTAD"/>
    <property type="match status" value="1"/>
</dbReference>
<feature type="domain" description="OmpR/PhoB-type" evidence="7">
    <location>
        <begin position="1"/>
        <end position="100"/>
    </location>
</feature>
<sequence>MQISVLGPLSVTMNGRNVTPTAPKPRRILALLAMSANQVVRNEQLIEEVWEDRPPSSVATTLQTYIYQLRKSLRLAGGSRADRDPGDELRTFVGGYMLTLPNEDLDSLRFEERAQRGRAQLSAGDVAGAARTLREALDLWRGPAMVDLNPGPVLVSEALRLDEIRKSVLELRIEADLRLGCHHELLAELIKLVSSQPTHEGFQVKLMIALYRAGRRSEALQVYQHARESLVRELGVDPSETLQQLHHAILTGDLGPGPAPESPSPSPGAWAMHEVRY</sequence>
<dbReference type="SUPFAM" id="SSF48452">
    <property type="entry name" value="TPR-like"/>
    <property type="match status" value="1"/>
</dbReference>
<dbReference type="PANTHER" id="PTHR35807:SF1">
    <property type="entry name" value="TRANSCRIPTIONAL REGULATOR REDD"/>
    <property type="match status" value="1"/>
</dbReference>
<dbReference type="CDD" id="cd15831">
    <property type="entry name" value="BTAD"/>
    <property type="match status" value="1"/>
</dbReference>
<evidence type="ECO:0000256" key="3">
    <source>
        <dbReference type="ARBA" id="ARBA00023015"/>
    </source>
</evidence>
<reference evidence="8 9" key="1">
    <citation type="submission" date="2019-09" db="EMBL/GenBank/DDBJ databases">
        <authorList>
            <person name="Duangmal K."/>
            <person name="Teo W.F.A."/>
            <person name="Lipun K."/>
        </authorList>
    </citation>
    <scope>NUCLEOTIDE SEQUENCE [LARGE SCALE GENOMIC DNA]</scope>
    <source>
        <strain evidence="8 9">K1PN6</strain>
    </source>
</reference>
<evidence type="ECO:0000256" key="2">
    <source>
        <dbReference type="ARBA" id="ARBA00023012"/>
    </source>
</evidence>
<dbReference type="InterPro" id="IPR001867">
    <property type="entry name" value="OmpR/PhoB-type_DNA-bd"/>
</dbReference>
<gene>
    <name evidence="8" type="ORF">FPZ41_12545</name>
</gene>
<feature type="DNA-binding region" description="OmpR/PhoB-type" evidence="6">
    <location>
        <begin position="1"/>
        <end position="100"/>
    </location>
</feature>
<evidence type="ECO:0000313" key="8">
    <source>
        <dbReference type="EMBL" id="MPY49357.1"/>
    </source>
</evidence>
<dbReference type="RefSeq" id="WP_152862062.1">
    <property type="nucleotide sequence ID" value="NZ_VMNX01000034.1"/>
</dbReference>
<dbReference type="SMART" id="SM00862">
    <property type="entry name" value="Trans_reg_C"/>
    <property type="match status" value="1"/>
</dbReference>
<name>A0A5N8WQ30_9ACTN</name>
<evidence type="ECO:0000256" key="5">
    <source>
        <dbReference type="ARBA" id="ARBA00023163"/>
    </source>
</evidence>
<dbReference type="InterPro" id="IPR051677">
    <property type="entry name" value="AfsR-DnrI-RedD_regulator"/>
</dbReference>
<dbReference type="InterPro" id="IPR036388">
    <property type="entry name" value="WH-like_DNA-bd_sf"/>
</dbReference>
<evidence type="ECO:0000259" key="7">
    <source>
        <dbReference type="PROSITE" id="PS51755"/>
    </source>
</evidence>
<dbReference type="GO" id="GO:0003677">
    <property type="term" value="F:DNA binding"/>
    <property type="evidence" value="ECO:0007669"/>
    <property type="project" value="UniProtKB-UniRule"/>
</dbReference>
<dbReference type="InterPro" id="IPR016032">
    <property type="entry name" value="Sig_transdc_resp-reg_C-effctor"/>
</dbReference>
<dbReference type="PANTHER" id="PTHR35807">
    <property type="entry name" value="TRANSCRIPTIONAL REGULATOR REDD-RELATED"/>
    <property type="match status" value="1"/>
</dbReference>
<accession>A0A5N8WQ30</accession>
<dbReference type="Gene3D" id="1.25.40.10">
    <property type="entry name" value="Tetratricopeptide repeat domain"/>
    <property type="match status" value="1"/>
</dbReference>
<evidence type="ECO:0000256" key="1">
    <source>
        <dbReference type="ARBA" id="ARBA00005820"/>
    </source>
</evidence>
<dbReference type="PROSITE" id="PS51755">
    <property type="entry name" value="OMPR_PHOB"/>
    <property type="match status" value="1"/>
</dbReference>